<accession>A0A7G9SLC9</accession>
<dbReference type="AlphaFoldDB" id="A0A7G9SLC9"/>
<reference evidence="2 3" key="1">
    <citation type="submission" date="2020-08" db="EMBL/GenBank/DDBJ databases">
        <title>Genome sequence of Sphingomonas lutea KCTC 23642T.</title>
        <authorList>
            <person name="Hyun D.-W."/>
            <person name="Bae J.-W."/>
        </authorList>
    </citation>
    <scope>NUCLEOTIDE SEQUENCE [LARGE SCALE GENOMIC DNA]</scope>
    <source>
        <strain evidence="2 3">KCTC 23642</strain>
    </source>
</reference>
<dbReference type="KEGG" id="slut:H9L13_11455"/>
<dbReference type="Proteomes" id="UP000515971">
    <property type="component" value="Chromosome"/>
</dbReference>
<evidence type="ECO:0000313" key="2">
    <source>
        <dbReference type="EMBL" id="QNN68654.1"/>
    </source>
</evidence>
<gene>
    <name evidence="2" type="ORF">H9L13_11455</name>
</gene>
<sequence>MIIVDQLGIAKDALHVYVGLTLFLTSAALLRWPLSSWRPWLVALAGALAGEAWDLRDSLVYDSPIRLAANLKDVINTIIWPTVLMLLARHTAMLRRH</sequence>
<feature type="transmembrane region" description="Helical" evidence="1">
    <location>
        <begin position="74"/>
        <end position="92"/>
    </location>
</feature>
<evidence type="ECO:0000313" key="3">
    <source>
        <dbReference type="Proteomes" id="UP000515971"/>
    </source>
</evidence>
<keyword evidence="1" id="KW-0812">Transmembrane</keyword>
<keyword evidence="1" id="KW-1133">Transmembrane helix</keyword>
<evidence type="ECO:0000256" key="1">
    <source>
        <dbReference type="SAM" id="Phobius"/>
    </source>
</evidence>
<keyword evidence="3" id="KW-1185">Reference proteome</keyword>
<name>A0A7G9SLC9_9SPHN</name>
<keyword evidence="1" id="KW-0472">Membrane</keyword>
<protein>
    <recommendedName>
        <fullName evidence="4">VanZ family protein</fullName>
    </recommendedName>
</protein>
<evidence type="ECO:0008006" key="4">
    <source>
        <dbReference type="Google" id="ProtNLM"/>
    </source>
</evidence>
<feature type="transmembrane region" description="Helical" evidence="1">
    <location>
        <begin position="12"/>
        <end position="32"/>
    </location>
</feature>
<dbReference type="EMBL" id="CP060718">
    <property type="protein sequence ID" value="QNN68654.1"/>
    <property type="molecule type" value="Genomic_DNA"/>
</dbReference>
<proteinExistence type="predicted"/>
<organism evidence="2 3">
    <name type="scientific">Sphingomonas lutea</name>
    <dbReference type="NCBI Taxonomy" id="1045317"/>
    <lineage>
        <taxon>Bacteria</taxon>
        <taxon>Pseudomonadati</taxon>
        <taxon>Pseudomonadota</taxon>
        <taxon>Alphaproteobacteria</taxon>
        <taxon>Sphingomonadales</taxon>
        <taxon>Sphingomonadaceae</taxon>
        <taxon>Sphingomonas</taxon>
    </lineage>
</organism>